<dbReference type="SMART" id="SM00220">
    <property type="entry name" value="S_TKc"/>
    <property type="match status" value="1"/>
</dbReference>
<evidence type="ECO:0000256" key="4">
    <source>
        <dbReference type="ARBA" id="ARBA00022777"/>
    </source>
</evidence>
<reference evidence="10" key="1">
    <citation type="submission" date="2024-02" db="EMBL/GenBank/DDBJ databases">
        <authorList>
            <consortium name="ELIXIR-Norway"/>
            <consortium name="Elixir Norway"/>
        </authorList>
    </citation>
    <scope>NUCLEOTIDE SEQUENCE</scope>
</reference>
<dbReference type="Gene3D" id="1.10.510.10">
    <property type="entry name" value="Transferase(Phosphotransferase) domain 1"/>
    <property type="match status" value="1"/>
</dbReference>
<sequence>MEIQLVLTFLKNLVAFMIIVASVVGGSVVCVIIAVFAWFFYRRKKHRLRFPDTFQDIDDIMRVESRPTLFSYSVLKKATKNFHISNKLGEGGFGSVFKGVLTDGTEVAVKQLSVGSKQGNDEFLNEVVLITSVQHRNLVKLQGCCLKGDERILVYEFLPNKSLHQALFDEEQVLHLDWLTRMKIILGTAQGLSYLHEGCRTRIIHRDIKASNILLDEDYNPKIADFGLARFFLDSQTHVSTRVAGTKGYLAPEYALRGQLTEKADVFSFGVVVLELISGRSNFDLRLPSDTAYLLDWTWGLHKKKMLKDVIDRSLVEDPCYSEEDAMRVVTIALLCTQSDATKRPIMSRIVLMLSRDANIEIPEIIQNSKPPELELTELPDVEVVPKGKSLTKIYSLSHEKIEGR</sequence>
<dbReference type="PANTHER" id="PTHR47973">
    <property type="entry name" value="CYSTEINE-RICH RECEPTOR-LIKE PROTEIN KINASE 3"/>
    <property type="match status" value="1"/>
</dbReference>
<feature type="transmembrane region" description="Helical" evidence="8">
    <location>
        <begin position="13"/>
        <end position="41"/>
    </location>
</feature>
<dbReference type="PROSITE" id="PS00107">
    <property type="entry name" value="PROTEIN_KINASE_ATP"/>
    <property type="match status" value="1"/>
</dbReference>
<keyword evidence="1 7" id="KW-0723">Serine/threonine-protein kinase</keyword>
<gene>
    <name evidence="10" type="ORF">CSSPJE1EN1_LOCUS12941</name>
</gene>
<proteinExistence type="inferred from homology"/>
<keyword evidence="11" id="KW-1185">Reference proteome</keyword>
<dbReference type="Proteomes" id="UP001497444">
    <property type="component" value="Chromosome 19"/>
</dbReference>
<dbReference type="EMBL" id="OZ020114">
    <property type="protein sequence ID" value="CAK9267463.1"/>
    <property type="molecule type" value="Genomic_DNA"/>
</dbReference>
<feature type="binding site" evidence="6">
    <location>
        <position position="110"/>
    </location>
    <ligand>
        <name>ATP</name>
        <dbReference type="ChEBI" id="CHEBI:30616"/>
    </ligand>
</feature>
<keyword evidence="5 6" id="KW-0067">ATP-binding</keyword>
<dbReference type="CDD" id="cd14066">
    <property type="entry name" value="STKc_IRAK"/>
    <property type="match status" value="1"/>
</dbReference>
<evidence type="ECO:0000256" key="8">
    <source>
        <dbReference type="SAM" id="Phobius"/>
    </source>
</evidence>
<dbReference type="InterPro" id="IPR001245">
    <property type="entry name" value="Ser-Thr/Tyr_kinase_cat_dom"/>
</dbReference>
<organism evidence="10 11">
    <name type="scientific">Sphagnum jensenii</name>
    <dbReference type="NCBI Taxonomy" id="128206"/>
    <lineage>
        <taxon>Eukaryota</taxon>
        <taxon>Viridiplantae</taxon>
        <taxon>Streptophyta</taxon>
        <taxon>Embryophyta</taxon>
        <taxon>Bryophyta</taxon>
        <taxon>Sphagnophytina</taxon>
        <taxon>Sphagnopsida</taxon>
        <taxon>Sphagnales</taxon>
        <taxon>Sphagnaceae</taxon>
        <taxon>Sphagnum</taxon>
    </lineage>
</organism>
<dbReference type="PROSITE" id="PS00108">
    <property type="entry name" value="PROTEIN_KINASE_ST"/>
    <property type="match status" value="1"/>
</dbReference>
<comment type="similarity">
    <text evidence="7">Belongs to the protein kinase superfamily.</text>
</comment>
<evidence type="ECO:0000313" key="11">
    <source>
        <dbReference type="Proteomes" id="UP001497444"/>
    </source>
</evidence>
<evidence type="ECO:0000256" key="2">
    <source>
        <dbReference type="ARBA" id="ARBA00022679"/>
    </source>
</evidence>
<dbReference type="InterPro" id="IPR000719">
    <property type="entry name" value="Prot_kinase_dom"/>
</dbReference>
<dbReference type="Pfam" id="PF07714">
    <property type="entry name" value="PK_Tyr_Ser-Thr"/>
    <property type="match status" value="1"/>
</dbReference>
<feature type="domain" description="Protein kinase" evidence="9">
    <location>
        <begin position="82"/>
        <end position="360"/>
    </location>
</feature>
<evidence type="ECO:0000313" key="10">
    <source>
        <dbReference type="EMBL" id="CAK9267463.1"/>
    </source>
</evidence>
<dbReference type="SUPFAM" id="SSF56112">
    <property type="entry name" value="Protein kinase-like (PK-like)"/>
    <property type="match status" value="1"/>
</dbReference>
<dbReference type="InterPro" id="IPR017441">
    <property type="entry name" value="Protein_kinase_ATP_BS"/>
</dbReference>
<dbReference type="InterPro" id="IPR011009">
    <property type="entry name" value="Kinase-like_dom_sf"/>
</dbReference>
<evidence type="ECO:0000256" key="7">
    <source>
        <dbReference type="RuleBase" id="RU000304"/>
    </source>
</evidence>
<dbReference type="InterPro" id="IPR052059">
    <property type="entry name" value="CR_Ser/Thr_kinase"/>
</dbReference>
<keyword evidence="8" id="KW-0812">Transmembrane</keyword>
<protein>
    <recommendedName>
        <fullName evidence="9">Protein kinase domain-containing protein</fullName>
    </recommendedName>
</protein>
<keyword evidence="2" id="KW-0808">Transferase</keyword>
<keyword evidence="8" id="KW-1133">Transmembrane helix</keyword>
<evidence type="ECO:0000256" key="3">
    <source>
        <dbReference type="ARBA" id="ARBA00022741"/>
    </source>
</evidence>
<evidence type="ECO:0000259" key="9">
    <source>
        <dbReference type="PROSITE" id="PS50011"/>
    </source>
</evidence>
<dbReference type="InterPro" id="IPR008271">
    <property type="entry name" value="Ser/Thr_kinase_AS"/>
</dbReference>
<name>A0ABP0WP52_9BRYO</name>
<evidence type="ECO:0000256" key="1">
    <source>
        <dbReference type="ARBA" id="ARBA00022527"/>
    </source>
</evidence>
<keyword evidence="4" id="KW-0418">Kinase</keyword>
<accession>A0ABP0WP52</accession>
<dbReference type="PROSITE" id="PS50011">
    <property type="entry name" value="PROTEIN_KINASE_DOM"/>
    <property type="match status" value="1"/>
</dbReference>
<keyword evidence="8" id="KW-0472">Membrane</keyword>
<evidence type="ECO:0000256" key="5">
    <source>
        <dbReference type="ARBA" id="ARBA00022840"/>
    </source>
</evidence>
<keyword evidence="3 6" id="KW-0547">Nucleotide-binding</keyword>
<evidence type="ECO:0000256" key="6">
    <source>
        <dbReference type="PROSITE-ProRule" id="PRU10141"/>
    </source>
</evidence>
<dbReference type="Gene3D" id="3.30.200.20">
    <property type="entry name" value="Phosphorylase Kinase, domain 1"/>
    <property type="match status" value="1"/>
</dbReference>